<dbReference type="Pfam" id="PF05763">
    <property type="entry name" value="DUF835"/>
    <property type="match status" value="1"/>
</dbReference>
<dbReference type="AlphaFoldDB" id="A0A4Y5SMG0"/>
<name>A0A4Y5SMG0_9EURY</name>
<evidence type="ECO:0000256" key="1">
    <source>
        <dbReference type="SAM" id="Phobius"/>
    </source>
</evidence>
<dbReference type="KEGG" id="tic:FH039_11390"/>
<reference evidence="3 4" key="1">
    <citation type="submission" date="2019-06" db="EMBL/GenBank/DDBJ databases">
        <title>Thermococcus indicus sp. nov., a Fe(III)-reducing hyperthermophilic archaeon isolated from the Onnuri vent field of the Central Indian Ocean ridge.</title>
        <authorList>
            <person name="Lim J.K."/>
            <person name="Kim Y.J."/>
            <person name="Kwon K.K."/>
        </authorList>
    </citation>
    <scope>NUCLEOTIDE SEQUENCE [LARGE SCALE GENOMIC DNA]</scope>
    <source>
        <strain evidence="3 4">IOH1</strain>
    </source>
</reference>
<dbReference type="GeneID" id="40475796"/>
<feature type="transmembrane region" description="Helical" evidence="1">
    <location>
        <begin position="75"/>
        <end position="92"/>
    </location>
</feature>
<keyword evidence="4" id="KW-1185">Reference proteome</keyword>
<dbReference type="OrthoDB" id="86314at2157"/>
<gene>
    <name evidence="3" type="ORF">FH039_11390</name>
</gene>
<keyword evidence="1" id="KW-0472">Membrane</keyword>
<proteinExistence type="predicted"/>
<feature type="transmembrane region" description="Helical" evidence="1">
    <location>
        <begin position="38"/>
        <end position="55"/>
    </location>
</feature>
<evidence type="ECO:0000313" key="4">
    <source>
        <dbReference type="Proteomes" id="UP000306007"/>
    </source>
</evidence>
<protein>
    <submittedName>
        <fullName evidence="3">DUF835 domain-containing protein</fullName>
    </submittedName>
</protein>
<evidence type="ECO:0000313" key="3">
    <source>
        <dbReference type="EMBL" id="QDA32078.1"/>
    </source>
</evidence>
<keyword evidence="1" id="KW-0812">Transmembrane</keyword>
<dbReference type="RefSeq" id="WP_139681400.1">
    <property type="nucleotide sequence ID" value="NZ_CP040846.1"/>
</dbReference>
<accession>A0A4Y5SMG0</accession>
<feature type="transmembrane region" description="Helical" evidence="1">
    <location>
        <begin position="6"/>
        <end position="26"/>
    </location>
</feature>
<keyword evidence="1" id="KW-1133">Transmembrane helix</keyword>
<dbReference type="EMBL" id="CP040846">
    <property type="protein sequence ID" value="QDA32078.1"/>
    <property type="molecule type" value="Genomic_DNA"/>
</dbReference>
<feature type="domain" description="DUF835" evidence="2">
    <location>
        <begin position="123"/>
        <end position="245"/>
    </location>
</feature>
<organism evidence="3 4">
    <name type="scientific">Thermococcus indicus</name>
    <dbReference type="NCBI Taxonomy" id="2586643"/>
    <lineage>
        <taxon>Archaea</taxon>
        <taxon>Methanobacteriati</taxon>
        <taxon>Methanobacteriota</taxon>
        <taxon>Thermococci</taxon>
        <taxon>Thermococcales</taxon>
        <taxon>Thermococcaceae</taxon>
        <taxon>Thermococcus</taxon>
    </lineage>
</organism>
<dbReference type="Proteomes" id="UP000306007">
    <property type="component" value="Chromosome"/>
</dbReference>
<evidence type="ECO:0000259" key="2">
    <source>
        <dbReference type="Pfam" id="PF05763"/>
    </source>
</evidence>
<sequence>MNYPEIKLALEVVKLIAVTGMLVIVLKRHRTFTGLLPSRILSRTFGFLVVFWLGFLADVFNDVYPTSFTKVLDDIILSITLIFGAYLTWWGSRTTLRKSIAPKRLHGNHTSAKIKSGAHIVSEQDVNEIIRLSSGKKILFVTRRPEIMKNLEIPYIWVTKVPGEHSIDPSDMHILLHKIAKSMDEETVIVLDAVEYLILENGFGPTMKFLTALKDITLEKKATLLILLNTESLEKRERAFIEMEFPPLTSSSEDFAPPKGRTINTPF</sequence>
<dbReference type="InterPro" id="IPR008553">
    <property type="entry name" value="DUF835"/>
</dbReference>